<keyword evidence="5" id="KW-0378">Hydrolase</keyword>
<evidence type="ECO:0000256" key="5">
    <source>
        <dbReference type="ARBA" id="ARBA00022801"/>
    </source>
</evidence>
<dbReference type="Pfam" id="PF00884">
    <property type="entry name" value="Sulfatase"/>
    <property type="match status" value="1"/>
</dbReference>
<evidence type="ECO:0000313" key="9">
    <source>
        <dbReference type="Proteomes" id="UP000598271"/>
    </source>
</evidence>
<dbReference type="InterPro" id="IPR050738">
    <property type="entry name" value="Sulfatase"/>
</dbReference>
<dbReference type="InterPro" id="IPR024607">
    <property type="entry name" value="Sulfatase_CS"/>
</dbReference>
<dbReference type="PANTHER" id="PTHR42693">
    <property type="entry name" value="ARYLSULFATASE FAMILY MEMBER"/>
    <property type="match status" value="1"/>
</dbReference>
<evidence type="ECO:0000256" key="6">
    <source>
        <dbReference type="ARBA" id="ARBA00022837"/>
    </source>
</evidence>
<dbReference type="EMBL" id="BMXF01000001">
    <property type="protein sequence ID" value="GHB65437.1"/>
    <property type="molecule type" value="Genomic_DNA"/>
</dbReference>
<comment type="similarity">
    <text evidence="2">Belongs to the sulfatase family.</text>
</comment>
<evidence type="ECO:0000259" key="7">
    <source>
        <dbReference type="Pfam" id="PF00884"/>
    </source>
</evidence>
<accession>A0A8J3D372</accession>
<evidence type="ECO:0000256" key="1">
    <source>
        <dbReference type="ARBA" id="ARBA00001913"/>
    </source>
</evidence>
<organism evidence="8 9">
    <name type="scientific">Persicitalea jodogahamensis</name>
    <dbReference type="NCBI Taxonomy" id="402147"/>
    <lineage>
        <taxon>Bacteria</taxon>
        <taxon>Pseudomonadati</taxon>
        <taxon>Bacteroidota</taxon>
        <taxon>Cytophagia</taxon>
        <taxon>Cytophagales</taxon>
        <taxon>Spirosomataceae</taxon>
        <taxon>Persicitalea</taxon>
    </lineage>
</organism>
<dbReference type="Gene3D" id="3.30.1120.10">
    <property type="match status" value="1"/>
</dbReference>
<gene>
    <name evidence="8" type="ORF">GCM10007390_19420</name>
</gene>
<proteinExistence type="inferred from homology"/>
<dbReference type="PANTHER" id="PTHR42693:SF42">
    <property type="entry name" value="ARYLSULFATASE G"/>
    <property type="match status" value="1"/>
</dbReference>
<evidence type="ECO:0000256" key="4">
    <source>
        <dbReference type="ARBA" id="ARBA00022729"/>
    </source>
</evidence>
<comment type="caution">
    <text evidence="8">The sequence shown here is derived from an EMBL/GenBank/DDBJ whole genome shotgun (WGS) entry which is preliminary data.</text>
</comment>
<keyword evidence="9" id="KW-1185">Reference proteome</keyword>
<keyword evidence="4" id="KW-0732">Signal</keyword>
<dbReference type="GO" id="GO:0004065">
    <property type="term" value="F:arylsulfatase activity"/>
    <property type="evidence" value="ECO:0007669"/>
    <property type="project" value="TreeGrafter"/>
</dbReference>
<dbReference type="Gene3D" id="3.40.720.10">
    <property type="entry name" value="Alkaline Phosphatase, subunit A"/>
    <property type="match status" value="1"/>
</dbReference>
<comment type="cofactor">
    <cofactor evidence="1">
        <name>Ca(2+)</name>
        <dbReference type="ChEBI" id="CHEBI:29108"/>
    </cofactor>
</comment>
<keyword evidence="3" id="KW-0479">Metal-binding</keyword>
<dbReference type="Proteomes" id="UP000598271">
    <property type="component" value="Unassembled WGS sequence"/>
</dbReference>
<evidence type="ECO:0000256" key="3">
    <source>
        <dbReference type="ARBA" id="ARBA00022723"/>
    </source>
</evidence>
<evidence type="ECO:0000256" key="2">
    <source>
        <dbReference type="ARBA" id="ARBA00008779"/>
    </source>
</evidence>
<dbReference type="SUPFAM" id="SSF53649">
    <property type="entry name" value="Alkaline phosphatase-like"/>
    <property type="match status" value="1"/>
</dbReference>
<dbReference type="PROSITE" id="PS00523">
    <property type="entry name" value="SULFATASE_1"/>
    <property type="match status" value="1"/>
</dbReference>
<protein>
    <submittedName>
        <fullName evidence="8">Sulfatase</fullName>
    </submittedName>
</protein>
<dbReference type="InterPro" id="IPR000917">
    <property type="entry name" value="Sulfatase_N"/>
</dbReference>
<sequence>MPAKPNVVFFLVDDLGWTDIGAFGSSFYETPNIDALAARGMKFTSAYAACPVCSPTRASILTGKYPARLKTTDHFGAPQPSEVSRHWTRNKPLLPAEFLTQMPLEEITLAETFKSNGYGTFFAGKWHLGETPEFWPEYQGFDVNKGSFSKGQPMGNHYFTPYDNPRLTDGPPGENLTLRLADETISYIEQNKSRPFLAYLSFYAVHNPLGAPQELIDKYTEKRKRLQLDDQWGKEGQNKVRLNQSLPVYAALVETMDRAVGKVLAALEKNGLDKNTIVVFMSDNGGLATSEGQPTSNMPLRAGKGWLYEGGIREPMVIHWPGVTKAGAVSDQITTSTDFYPTLLEMVGIPGLPGQHLDGLSLVPVLKGKKFDRGAVFWHYPHYGNQGSSPGSAVRQGDWKLIEWFEESRPVELYDLRDDLGEQNNLAATRPQKVKELLDLLHTWREEVGARLPSKNPAAKL</sequence>
<dbReference type="PROSITE" id="PS00149">
    <property type="entry name" value="SULFATASE_2"/>
    <property type="match status" value="1"/>
</dbReference>
<dbReference type="RefSeq" id="WP_229580590.1">
    <property type="nucleotide sequence ID" value="NZ_BMXF01000001.1"/>
</dbReference>
<reference evidence="8 9" key="1">
    <citation type="journal article" date="2014" name="Int. J. Syst. Evol. Microbiol.">
        <title>Complete genome sequence of Corynebacterium casei LMG S-19264T (=DSM 44701T), isolated from a smear-ripened cheese.</title>
        <authorList>
            <consortium name="US DOE Joint Genome Institute (JGI-PGF)"/>
            <person name="Walter F."/>
            <person name="Albersmeier A."/>
            <person name="Kalinowski J."/>
            <person name="Ruckert C."/>
        </authorList>
    </citation>
    <scope>NUCLEOTIDE SEQUENCE [LARGE SCALE GENOMIC DNA]</scope>
    <source>
        <strain evidence="8 9">KCTC 12866</strain>
    </source>
</reference>
<dbReference type="AlphaFoldDB" id="A0A8J3D372"/>
<evidence type="ECO:0000313" key="8">
    <source>
        <dbReference type="EMBL" id="GHB65437.1"/>
    </source>
</evidence>
<feature type="domain" description="Sulfatase N-terminal" evidence="7">
    <location>
        <begin position="5"/>
        <end position="349"/>
    </location>
</feature>
<name>A0A8J3D372_9BACT</name>
<dbReference type="InterPro" id="IPR017850">
    <property type="entry name" value="Alkaline_phosphatase_core_sf"/>
</dbReference>
<keyword evidence="6" id="KW-0106">Calcium</keyword>
<dbReference type="CDD" id="cd16144">
    <property type="entry name" value="ARS_like"/>
    <property type="match status" value="1"/>
</dbReference>
<dbReference type="GO" id="GO:0046872">
    <property type="term" value="F:metal ion binding"/>
    <property type="evidence" value="ECO:0007669"/>
    <property type="project" value="UniProtKB-KW"/>
</dbReference>